<dbReference type="EMBL" id="BDOQ01000010">
    <property type="protein sequence ID" value="GBG14840.1"/>
    <property type="molecule type" value="Genomic_DNA"/>
</dbReference>
<protein>
    <submittedName>
        <fullName evidence="1">TonB-dependent receptor</fullName>
    </submittedName>
</protein>
<dbReference type="RefSeq" id="WP_109016024.1">
    <property type="nucleotide sequence ID" value="NZ_BDOQ01000010.1"/>
</dbReference>
<accession>A0A2R5F9D0</accession>
<keyword evidence="1" id="KW-0675">Receptor</keyword>
<evidence type="ECO:0000313" key="1">
    <source>
        <dbReference type="EMBL" id="GBG14840.1"/>
    </source>
</evidence>
<organism evidence="1 2">
    <name type="scientific">Novimethylophilus kurashikiensis</name>
    <dbReference type="NCBI Taxonomy" id="1825523"/>
    <lineage>
        <taxon>Bacteria</taxon>
        <taxon>Pseudomonadati</taxon>
        <taxon>Pseudomonadota</taxon>
        <taxon>Betaproteobacteria</taxon>
        <taxon>Nitrosomonadales</taxon>
        <taxon>Methylophilaceae</taxon>
        <taxon>Novimethylophilus</taxon>
    </lineage>
</organism>
<reference evidence="1 2" key="1">
    <citation type="journal article" date="2018" name="Environ. Microbiol.">
        <title>Isolation and genomic characterization of Novimethylophilus kurashikiensis gen. nov. sp. nov., a new lanthanide-dependent methylotrophic species of Methylophilaceae.</title>
        <authorList>
            <person name="Lv H."/>
            <person name="Sahin N."/>
            <person name="Tani A."/>
        </authorList>
    </citation>
    <scope>NUCLEOTIDE SEQUENCE [LARGE SCALE GENOMIC DNA]</scope>
    <source>
        <strain evidence="1 2">La2-4</strain>
    </source>
</reference>
<proteinExistence type="predicted"/>
<evidence type="ECO:0000313" key="2">
    <source>
        <dbReference type="Proteomes" id="UP000245081"/>
    </source>
</evidence>
<gene>
    <name evidence="1" type="ORF">NMK_2441</name>
</gene>
<sequence length="158" mass="17940">MLLNPELVKEYAAHGLTVTALTEGSPWFNHRGTMVVAEHDGVQYVMDCHGDLRNVEENVIHRKLIIERHHTIVKQMYEFCTSLNVGGIWVLCGGGTQLQAFFGNDTGYLGVLYLSMVTTQPRRGRFTFNVNFSKNDQYFDGKPNLPGIRIVLHRDTED</sequence>
<comment type="caution">
    <text evidence="1">The sequence shown here is derived from an EMBL/GenBank/DDBJ whole genome shotgun (WGS) entry which is preliminary data.</text>
</comment>
<name>A0A2R5F9D0_9PROT</name>
<keyword evidence="2" id="KW-1185">Reference proteome</keyword>
<dbReference type="Proteomes" id="UP000245081">
    <property type="component" value="Unassembled WGS sequence"/>
</dbReference>
<dbReference type="AlphaFoldDB" id="A0A2R5F9D0"/>